<dbReference type="Gene3D" id="1.10.10.10">
    <property type="entry name" value="Winged helix-like DNA-binding domain superfamily/Winged helix DNA-binding domain"/>
    <property type="match status" value="1"/>
</dbReference>
<proteinExistence type="predicted"/>
<dbReference type="SMART" id="SM00421">
    <property type="entry name" value="HTH_LUXR"/>
    <property type="match status" value="1"/>
</dbReference>
<dbReference type="Pfam" id="PF00196">
    <property type="entry name" value="GerE"/>
    <property type="match status" value="1"/>
</dbReference>
<dbReference type="InterPro" id="IPR000792">
    <property type="entry name" value="Tscrpt_reg_LuxR_C"/>
</dbReference>
<dbReference type="InterPro" id="IPR051797">
    <property type="entry name" value="TrmB-like"/>
</dbReference>
<dbReference type="Proteomes" id="UP001596263">
    <property type="component" value="Unassembled WGS sequence"/>
</dbReference>
<comment type="caution">
    <text evidence="3">The sequence shown here is derived from an EMBL/GenBank/DDBJ whole genome shotgun (WGS) entry which is preliminary data.</text>
</comment>
<dbReference type="EMBL" id="JBHSKM010000008">
    <property type="protein sequence ID" value="MFC5215356.1"/>
    <property type="molecule type" value="Genomic_DNA"/>
</dbReference>
<evidence type="ECO:0000259" key="2">
    <source>
        <dbReference type="PROSITE" id="PS50043"/>
    </source>
</evidence>
<evidence type="ECO:0000313" key="3">
    <source>
        <dbReference type="EMBL" id="MFC5215356.1"/>
    </source>
</evidence>
<dbReference type="SUPFAM" id="SSF46894">
    <property type="entry name" value="C-terminal effector domain of the bipartite response regulators"/>
    <property type="match status" value="1"/>
</dbReference>
<gene>
    <name evidence="3" type="ORF">ACFPQ9_16055</name>
</gene>
<dbReference type="PANTHER" id="PTHR34293:SF1">
    <property type="entry name" value="HTH-TYPE TRANSCRIPTIONAL REGULATOR TRMBL2"/>
    <property type="match status" value="1"/>
</dbReference>
<organism evidence="3 4">
    <name type="scientific">Streptomyces coerulescens</name>
    <dbReference type="NCBI Taxonomy" id="29304"/>
    <lineage>
        <taxon>Bacteria</taxon>
        <taxon>Bacillati</taxon>
        <taxon>Actinomycetota</taxon>
        <taxon>Actinomycetes</taxon>
        <taxon>Kitasatosporales</taxon>
        <taxon>Streptomycetaceae</taxon>
        <taxon>Streptomyces</taxon>
    </lineage>
</organism>
<feature type="region of interest" description="Disordered" evidence="1">
    <location>
        <begin position="1"/>
        <end position="22"/>
    </location>
</feature>
<protein>
    <submittedName>
        <fullName evidence="3">LuxR C-terminal-related transcriptional regulator</fullName>
    </submittedName>
</protein>
<feature type="compositionally biased region" description="Basic and acidic residues" evidence="1">
    <location>
        <begin position="1"/>
        <end position="14"/>
    </location>
</feature>
<name>A0ABW0CHM5_STRCD</name>
<sequence length="349" mass="38449">MSVLPSERKEEPRRQGPRSTLGDEERRLYALALDHRAPLSGEELRRLSGLGRATVDAALRRLLSLGLLSVDTESQRLAAVSPDTARLRVLAPAVRELDSMQQELDLARLLYDDLATVYQGSMLRPGRPIALEELHGAEAVRSALTALARDVTDELVVSRPGGAQSGPAPQEPRPVVDDLLARGVRVRSLYQHTARFHRRTVDEVARLTARGAEVRTVSGGFTRLTVFDRRTAVIELPDVPDGAVLVREPSVVAFAHLAFEQVWAGGTVFGTEYDPGVVEETTEQVRETIISLLVDGVEDKVIARRLGISLRTCQRHISEIMRRLGARNRLHAGYLLHRRALTLQGRAAG</sequence>
<accession>A0ABW0CHM5</accession>
<dbReference type="CDD" id="cd06170">
    <property type="entry name" value="LuxR_C_like"/>
    <property type="match status" value="1"/>
</dbReference>
<reference evidence="4" key="1">
    <citation type="journal article" date="2019" name="Int. J. Syst. Evol. Microbiol.">
        <title>The Global Catalogue of Microorganisms (GCM) 10K type strain sequencing project: providing services to taxonomists for standard genome sequencing and annotation.</title>
        <authorList>
            <consortium name="The Broad Institute Genomics Platform"/>
            <consortium name="The Broad Institute Genome Sequencing Center for Infectious Disease"/>
            <person name="Wu L."/>
            <person name="Ma J."/>
        </authorList>
    </citation>
    <scope>NUCLEOTIDE SEQUENCE [LARGE SCALE GENOMIC DNA]</scope>
    <source>
        <strain evidence="4">KCTC 42586</strain>
    </source>
</reference>
<dbReference type="InterPro" id="IPR036388">
    <property type="entry name" value="WH-like_DNA-bd_sf"/>
</dbReference>
<dbReference type="RefSeq" id="WP_380853210.1">
    <property type="nucleotide sequence ID" value="NZ_JBHSKM010000008.1"/>
</dbReference>
<dbReference type="InterPro" id="IPR016032">
    <property type="entry name" value="Sig_transdc_resp-reg_C-effctor"/>
</dbReference>
<feature type="domain" description="HTH luxR-type" evidence="2">
    <location>
        <begin position="280"/>
        <end position="340"/>
    </location>
</feature>
<evidence type="ECO:0000313" key="4">
    <source>
        <dbReference type="Proteomes" id="UP001596263"/>
    </source>
</evidence>
<dbReference type="PANTHER" id="PTHR34293">
    <property type="entry name" value="HTH-TYPE TRANSCRIPTIONAL REGULATOR TRMBL2"/>
    <property type="match status" value="1"/>
</dbReference>
<keyword evidence="4" id="KW-1185">Reference proteome</keyword>
<evidence type="ECO:0000256" key="1">
    <source>
        <dbReference type="SAM" id="MobiDB-lite"/>
    </source>
</evidence>
<dbReference type="PROSITE" id="PS50043">
    <property type="entry name" value="HTH_LUXR_2"/>
    <property type="match status" value="1"/>
</dbReference>